<gene>
    <name evidence="1" type="ORF">CCACVL1_16003</name>
</gene>
<proteinExistence type="predicted"/>
<comment type="caution">
    <text evidence="1">The sequence shown here is derived from an EMBL/GenBank/DDBJ whole genome shotgun (WGS) entry which is preliminary data.</text>
</comment>
<dbReference type="Gramene" id="OMO75893">
    <property type="protein sequence ID" value="OMO75893"/>
    <property type="gene ID" value="CCACVL1_16003"/>
</dbReference>
<name>A0A1R3HZY3_COCAP</name>
<keyword evidence="2" id="KW-1185">Reference proteome</keyword>
<sequence>MANNYLQRRIIKMRYCSTHTHACYRYPGSTISR</sequence>
<accession>A0A1R3HZY3</accession>
<evidence type="ECO:0000313" key="1">
    <source>
        <dbReference type="EMBL" id="OMO75893.1"/>
    </source>
</evidence>
<dbReference type="AlphaFoldDB" id="A0A1R3HZY3"/>
<reference evidence="1 2" key="1">
    <citation type="submission" date="2013-09" db="EMBL/GenBank/DDBJ databases">
        <title>Corchorus capsularis genome sequencing.</title>
        <authorList>
            <person name="Alam M."/>
            <person name="Haque M.S."/>
            <person name="Islam M.S."/>
            <person name="Emdad E.M."/>
            <person name="Islam M.M."/>
            <person name="Ahmed B."/>
            <person name="Halim A."/>
            <person name="Hossen Q.M.M."/>
            <person name="Hossain M.Z."/>
            <person name="Ahmed R."/>
            <person name="Khan M.M."/>
            <person name="Islam R."/>
            <person name="Rashid M.M."/>
            <person name="Khan S.A."/>
            <person name="Rahman M.S."/>
            <person name="Alam M."/>
        </authorList>
    </citation>
    <scope>NUCLEOTIDE SEQUENCE [LARGE SCALE GENOMIC DNA]</scope>
    <source>
        <strain evidence="2">cv. CVL-1</strain>
        <tissue evidence="1">Whole seedling</tissue>
    </source>
</reference>
<evidence type="ECO:0000313" key="2">
    <source>
        <dbReference type="Proteomes" id="UP000188268"/>
    </source>
</evidence>
<dbReference type="Proteomes" id="UP000188268">
    <property type="component" value="Unassembled WGS sequence"/>
</dbReference>
<dbReference type="EMBL" id="AWWV01010935">
    <property type="protein sequence ID" value="OMO75893.1"/>
    <property type="molecule type" value="Genomic_DNA"/>
</dbReference>
<protein>
    <submittedName>
        <fullName evidence="1">Uncharacterized protein</fullName>
    </submittedName>
</protein>
<organism evidence="1 2">
    <name type="scientific">Corchorus capsularis</name>
    <name type="common">Jute</name>
    <dbReference type="NCBI Taxonomy" id="210143"/>
    <lineage>
        <taxon>Eukaryota</taxon>
        <taxon>Viridiplantae</taxon>
        <taxon>Streptophyta</taxon>
        <taxon>Embryophyta</taxon>
        <taxon>Tracheophyta</taxon>
        <taxon>Spermatophyta</taxon>
        <taxon>Magnoliopsida</taxon>
        <taxon>eudicotyledons</taxon>
        <taxon>Gunneridae</taxon>
        <taxon>Pentapetalae</taxon>
        <taxon>rosids</taxon>
        <taxon>malvids</taxon>
        <taxon>Malvales</taxon>
        <taxon>Malvaceae</taxon>
        <taxon>Grewioideae</taxon>
        <taxon>Apeibeae</taxon>
        <taxon>Corchorus</taxon>
    </lineage>
</organism>